<dbReference type="AlphaFoldDB" id="M2QVC6"/>
<gene>
    <name evidence="2" type="ORF">CERSUDRAFT_101350</name>
</gene>
<keyword evidence="3" id="KW-1185">Reference proteome</keyword>
<sequence length="211" mass="23088">MPTARCTGEFWRNDEHCNTLAHGPRVQRRRISKDDTRRSPSRRVVQHLIDAPPPVLATRNPRTAPVRHRDQRSRKGDHPKTNVSRWLAGSQNDAAPLRRTCNLLEVDNRRNKTRGPDVDGVSLSRRPAEVTCARAKPGDARLGRRACTARWRMRSGSGEAVACRTGGPADGGGSRTACVRLGLCGAAAAYGFVLQCTYGRSAPPSGERGCM</sequence>
<name>M2QVC6_CERS8</name>
<organism evidence="2 3">
    <name type="scientific">Ceriporiopsis subvermispora (strain B)</name>
    <name type="common">White-rot fungus</name>
    <name type="synonym">Gelatoporia subvermispora</name>
    <dbReference type="NCBI Taxonomy" id="914234"/>
    <lineage>
        <taxon>Eukaryota</taxon>
        <taxon>Fungi</taxon>
        <taxon>Dikarya</taxon>
        <taxon>Basidiomycota</taxon>
        <taxon>Agaricomycotina</taxon>
        <taxon>Agaricomycetes</taxon>
        <taxon>Polyporales</taxon>
        <taxon>Gelatoporiaceae</taxon>
        <taxon>Gelatoporia</taxon>
    </lineage>
</organism>
<accession>M2QVC6</accession>
<evidence type="ECO:0000313" key="3">
    <source>
        <dbReference type="Proteomes" id="UP000016930"/>
    </source>
</evidence>
<evidence type="ECO:0000256" key="1">
    <source>
        <dbReference type="SAM" id="MobiDB-lite"/>
    </source>
</evidence>
<protein>
    <submittedName>
        <fullName evidence="2">Uncharacterized protein</fullName>
    </submittedName>
</protein>
<evidence type="ECO:0000313" key="2">
    <source>
        <dbReference type="EMBL" id="EMD30461.1"/>
    </source>
</evidence>
<dbReference type="EMBL" id="KB446123">
    <property type="protein sequence ID" value="EMD30461.1"/>
    <property type="molecule type" value="Genomic_DNA"/>
</dbReference>
<dbReference type="HOGENOM" id="CLU_1304721_0_0_1"/>
<proteinExistence type="predicted"/>
<dbReference type="Proteomes" id="UP000016930">
    <property type="component" value="Unassembled WGS sequence"/>
</dbReference>
<reference evidence="2 3" key="1">
    <citation type="journal article" date="2012" name="Proc. Natl. Acad. Sci. U.S.A.">
        <title>Comparative genomics of Ceriporiopsis subvermispora and Phanerochaete chrysosporium provide insight into selective ligninolysis.</title>
        <authorList>
            <person name="Fernandez-Fueyo E."/>
            <person name="Ruiz-Duenas F.J."/>
            <person name="Ferreira P."/>
            <person name="Floudas D."/>
            <person name="Hibbett D.S."/>
            <person name="Canessa P."/>
            <person name="Larrondo L.F."/>
            <person name="James T.Y."/>
            <person name="Seelenfreund D."/>
            <person name="Lobos S."/>
            <person name="Polanco R."/>
            <person name="Tello M."/>
            <person name="Honda Y."/>
            <person name="Watanabe T."/>
            <person name="Watanabe T."/>
            <person name="Ryu J.S."/>
            <person name="Kubicek C.P."/>
            <person name="Schmoll M."/>
            <person name="Gaskell J."/>
            <person name="Hammel K.E."/>
            <person name="St John F.J."/>
            <person name="Vanden Wymelenberg A."/>
            <person name="Sabat G."/>
            <person name="Splinter BonDurant S."/>
            <person name="Syed K."/>
            <person name="Yadav J.S."/>
            <person name="Doddapaneni H."/>
            <person name="Subramanian V."/>
            <person name="Lavin J.L."/>
            <person name="Oguiza J.A."/>
            <person name="Perez G."/>
            <person name="Pisabarro A.G."/>
            <person name="Ramirez L."/>
            <person name="Santoyo F."/>
            <person name="Master E."/>
            <person name="Coutinho P.M."/>
            <person name="Henrissat B."/>
            <person name="Lombard V."/>
            <person name="Magnuson J.K."/>
            <person name="Kuees U."/>
            <person name="Hori C."/>
            <person name="Igarashi K."/>
            <person name="Samejima M."/>
            <person name="Held B.W."/>
            <person name="Barry K.W."/>
            <person name="LaButti K.M."/>
            <person name="Lapidus A."/>
            <person name="Lindquist E.A."/>
            <person name="Lucas S.M."/>
            <person name="Riley R."/>
            <person name="Salamov A.A."/>
            <person name="Hoffmeister D."/>
            <person name="Schwenk D."/>
            <person name="Hadar Y."/>
            <person name="Yarden O."/>
            <person name="de Vries R.P."/>
            <person name="Wiebenga A."/>
            <person name="Stenlid J."/>
            <person name="Eastwood D."/>
            <person name="Grigoriev I.V."/>
            <person name="Berka R.M."/>
            <person name="Blanchette R.A."/>
            <person name="Kersten P."/>
            <person name="Martinez A.T."/>
            <person name="Vicuna R."/>
            <person name="Cullen D."/>
        </authorList>
    </citation>
    <scope>NUCLEOTIDE SEQUENCE [LARGE SCALE GENOMIC DNA]</scope>
    <source>
        <strain evidence="2 3">B</strain>
    </source>
</reference>
<feature type="region of interest" description="Disordered" evidence="1">
    <location>
        <begin position="53"/>
        <end position="84"/>
    </location>
</feature>